<dbReference type="EMBL" id="CAADHO010000003">
    <property type="protein sequence ID" value="VFQ44677.1"/>
    <property type="molecule type" value="Genomic_DNA"/>
</dbReference>
<organism evidence="1 2">
    <name type="scientific">Desulfoluna butyratoxydans</name>
    <dbReference type="NCBI Taxonomy" id="231438"/>
    <lineage>
        <taxon>Bacteria</taxon>
        <taxon>Pseudomonadati</taxon>
        <taxon>Thermodesulfobacteriota</taxon>
        <taxon>Desulfobacteria</taxon>
        <taxon>Desulfobacterales</taxon>
        <taxon>Desulfolunaceae</taxon>
        <taxon>Desulfoluna</taxon>
    </lineage>
</organism>
<name>A0A4U8YMB9_9BACT</name>
<sequence length="124" mass="14023">MESNDPKRQTTSLIFRGHVEKVVTITPSQVRLIGKEGQELTAKVRIVPSKEYPFKLLSANPMNPKLFTVDVKEVAGKAGREYELTVKNVTSKSGRYSSTIDIDTDSEIRPQMRIQVTLYIRKKA</sequence>
<proteinExistence type="predicted"/>
<dbReference type="Proteomes" id="UP000507962">
    <property type="component" value="Unassembled WGS sequence"/>
</dbReference>
<evidence type="ECO:0000313" key="2">
    <source>
        <dbReference type="Proteomes" id="UP000507962"/>
    </source>
</evidence>
<gene>
    <name evidence="1" type="ORF">MSL71_23260</name>
</gene>
<keyword evidence="2" id="KW-1185">Reference proteome</keyword>
<evidence type="ECO:0000313" key="1">
    <source>
        <dbReference type="EMBL" id="VFQ44677.1"/>
    </source>
</evidence>
<dbReference type="AlphaFoldDB" id="A0A4U8YMB9"/>
<reference evidence="1 2" key="1">
    <citation type="submission" date="2019-03" db="EMBL/GenBank/DDBJ databases">
        <authorList>
            <person name="Nijsse B."/>
        </authorList>
    </citation>
    <scope>NUCLEOTIDE SEQUENCE [LARGE SCALE GENOMIC DNA]</scope>
    <source>
        <strain evidence="1">Desulfoluna butyratoxydans MSL71</strain>
    </source>
</reference>
<accession>A0A4U8YMB9</accession>
<protein>
    <submittedName>
        <fullName evidence="1">Uncharacterized protein</fullName>
    </submittedName>
</protein>